<evidence type="ECO:0000256" key="2">
    <source>
        <dbReference type="SAM" id="SignalP"/>
    </source>
</evidence>
<name>A0A6A4J0X9_APOLU</name>
<organism evidence="3 4">
    <name type="scientific">Apolygus lucorum</name>
    <name type="common">Small green plant bug</name>
    <name type="synonym">Lygocoris lucorum</name>
    <dbReference type="NCBI Taxonomy" id="248454"/>
    <lineage>
        <taxon>Eukaryota</taxon>
        <taxon>Metazoa</taxon>
        <taxon>Ecdysozoa</taxon>
        <taxon>Arthropoda</taxon>
        <taxon>Hexapoda</taxon>
        <taxon>Insecta</taxon>
        <taxon>Pterygota</taxon>
        <taxon>Neoptera</taxon>
        <taxon>Paraneoptera</taxon>
        <taxon>Hemiptera</taxon>
        <taxon>Heteroptera</taxon>
        <taxon>Panheteroptera</taxon>
        <taxon>Cimicomorpha</taxon>
        <taxon>Miridae</taxon>
        <taxon>Mirini</taxon>
        <taxon>Apolygus</taxon>
    </lineage>
</organism>
<keyword evidence="2" id="KW-0732">Signal</keyword>
<accession>A0A6A4J0X9</accession>
<feature type="compositionally biased region" description="Low complexity" evidence="1">
    <location>
        <begin position="209"/>
        <end position="223"/>
    </location>
</feature>
<gene>
    <name evidence="3" type="ORF">GE061_008228</name>
</gene>
<feature type="chain" id="PRO_5043826039" description="WAP domain-containing protein" evidence="2">
    <location>
        <begin position="19"/>
        <end position="451"/>
    </location>
</feature>
<sequence length="451" mass="50536">MRLLGVLCCTFAVCQVEGLKKSDGDRAYDRPCAENCSAENAEDCCLLGEPFGEVEREARAGISTANEALRRVEEALLELIDDADERQRMLTTWRKMGKVLRLTKRSISLLCGVKLKLARFATHPVVGAAAKQIYHTVRAQGVLLINIILWACDEIAGEHRPPPTINGFGPCGGHWPCQPTLTCTTGSCEGDSENPFVLPMPQNLRTHKSTSYARSSDSYSNSYTPNPRFPLPESPYFILEPPAGGGEENKQSTEDLYGNSSENERNENKSSHRRRSQKRVQLPENYYKYRTGLIPNGDTLPKMIELPNPYLFDPRLIGLFDPPPPRKEKRRFRHVPDEAGDTDSQVGQNGGQHRIKNVREQIFGDQDQNSPKARELVDPNVPFVIKVIGVDHSEDDGGTGRREKEFHGIPRAYKISPRNDIPDFGAWLEEPESVEQGNRNDSDPYLPLTLL</sequence>
<dbReference type="Proteomes" id="UP000466442">
    <property type="component" value="Linkage Group LG16"/>
</dbReference>
<feature type="region of interest" description="Disordered" evidence="1">
    <location>
        <begin position="199"/>
        <end position="284"/>
    </location>
</feature>
<comment type="caution">
    <text evidence="3">The sequence shown here is derived from an EMBL/GenBank/DDBJ whole genome shotgun (WGS) entry which is preliminary data.</text>
</comment>
<protein>
    <recommendedName>
        <fullName evidence="5">WAP domain-containing protein</fullName>
    </recommendedName>
</protein>
<feature type="region of interest" description="Disordered" evidence="1">
    <location>
        <begin position="424"/>
        <end position="451"/>
    </location>
</feature>
<feature type="signal peptide" evidence="2">
    <location>
        <begin position="1"/>
        <end position="18"/>
    </location>
</feature>
<dbReference type="AlphaFoldDB" id="A0A6A4J0X9"/>
<keyword evidence="4" id="KW-1185">Reference proteome</keyword>
<dbReference type="EMBL" id="WIXP02000016">
    <property type="protein sequence ID" value="KAF6198480.1"/>
    <property type="molecule type" value="Genomic_DNA"/>
</dbReference>
<proteinExistence type="predicted"/>
<evidence type="ECO:0000313" key="4">
    <source>
        <dbReference type="Proteomes" id="UP000466442"/>
    </source>
</evidence>
<evidence type="ECO:0008006" key="5">
    <source>
        <dbReference type="Google" id="ProtNLM"/>
    </source>
</evidence>
<reference evidence="3" key="1">
    <citation type="journal article" date="2021" name="Mol. Ecol. Resour.">
        <title>Apolygus lucorum genome provides insights into omnivorousness and mesophyll feeding.</title>
        <authorList>
            <person name="Liu Y."/>
            <person name="Liu H."/>
            <person name="Wang H."/>
            <person name="Huang T."/>
            <person name="Liu B."/>
            <person name="Yang B."/>
            <person name="Yin L."/>
            <person name="Li B."/>
            <person name="Zhang Y."/>
            <person name="Zhang S."/>
            <person name="Jiang F."/>
            <person name="Zhang X."/>
            <person name="Ren Y."/>
            <person name="Wang B."/>
            <person name="Wang S."/>
            <person name="Lu Y."/>
            <person name="Wu K."/>
            <person name="Fan W."/>
            <person name="Wang G."/>
        </authorList>
    </citation>
    <scope>NUCLEOTIDE SEQUENCE</scope>
    <source>
        <strain evidence="3">12Hb</strain>
    </source>
</reference>
<evidence type="ECO:0000256" key="1">
    <source>
        <dbReference type="SAM" id="MobiDB-lite"/>
    </source>
</evidence>
<evidence type="ECO:0000313" key="3">
    <source>
        <dbReference type="EMBL" id="KAF6198480.1"/>
    </source>
</evidence>